<dbReference type="PROSITE" id="PS51698">
    <property type="entry name" value="U_BOX"/>
    <property type="match status" value="1"/>
</dbReference>
<evidence type="ECO:0000313" key="15">
    <source>
        <dbReference type="Proteomes" id="UP000262825"/>
    </source>
</evidence>
<dbReference type="PANTHER" id="PTHR43995:SF1">
    <property type="entry name" value="PRE-MRNA-PROCESSING FACTOR 19"/>
    <property type="match status" value="1"/>
</dbReference>
<dbReference type="InterPro" id="IPR013083">
    <property type="entry name" value="Znf_RING/FYVE/PHD"/>
</dbReference>
<dbReference type="EC" id="2.3.2.27" evidence="12"/>
<sequence>MFCAISGKLPKDPVLSPSSQCIFEKSLIEEYVKLHHKDPITNKSLSVKQLIEIKLPPQSLSPITKTTTDNNNNNNGSLLLSDPNLTGIPGLLESLRTEWDAVMLENFTLRHQLNELKNKLSQTLYKYDASVKVAANALKEKDALKKEIEKLTQGGGIHYELIEKSIAHVKTLKDLKFKYVNDLHKHEKTSFELTGNLHYGNLENTSSLRCNYTLLDGLSLDRGFSLLFDNKSLKFSIITNATPINGKPITFDYPFDHSSELNDSDKNPSNSILLYSNVFTYNNGALVVFLDRKMKLYWSVYHEENNSPTLSEWTSIDTGSIFSDAVGLQIFYLQYIFKDYFYIIVQKSNNQEDVVVLQKISGGSEGYLPLTTLDSNVEYCDLHKDGCLLAVKTNQQIVSIVDLSENSQKVTISLNMPHINNHWGTVSFKFSYNGYWLFVFYLMGFVIYDLRKDPLQVEYEYINESLLMGKYCMDPTGRNVFYVDDSVNELVWVAFNKKLKKWDVLYKESLGDVSGKSIQGLCYTFIENKPVLMITRNDGNISLYSFK</sequence>
<evidence type="ECO:0000256" key="10">
    <source>
        <dbReference type="ARBA" id="ARBA00023187"/>
    </source>
</evidence>
<comment type="subcellular location">
    <subcellularLocation>
        <location evidence="1 12">Nucleus</location>
    </subcellularLocation>
</comment>
<evidence type="ECO:0000313" key="14">
    <source>
        <dbReference type="EMBL" id="SSD60253.1"/>
    </source>
</evidence>
<protein>
    <recommendedName>
        <fullName evidence="12">Pre-mRNA-processing factor 19</fullName>
        <ecNumber evidence="12">2.3.2.27</ecNumber>
    </recommendedName>
</protein>
<dbReference type="AlphaFoldDB" id="A0A376B6E3"/>
<dbReference type="InterPro" id="IPR013915">
    <property type="entry name" value="Prp19_cc"/>
</dbReference>
<keyword evidence="5 12" id="KW-0507">mRNA processing</keyword>
<evidence type="ECO:0000256" key="3">
    <source>
        <dbReference type="ARBA" id="ARBA00006388"/>
    </source>
</evidence>
<dbReference type="Gene3D" id="3.30.40.10">
    <property type="entry name" value="Zinc/RING finger domain, C3HC4 (zinc finger)"/>
    <property type="match status" value="1"/>
</dbReference>
<evidence type="ECO:0000256" key="1">
    <source>
        <dbReference type="ARBA" id="ARBA00004123"/>
    </source>
</evidence>
<evidence type="ECO:0000256" key="6">
    <source>
        <dbReference type="ARBA" id="ARBA00022679"/>
    </source>
</evidence>
<dbReference type="GO" id="GO:0005737">
    <property type="term" value="C:cytoplasm"/>
    <property type="evidence" value="ECO:0007669"/>
    <property type="project" value="TreeGrafter"/>
</dbReference>
<proteinExistence type="inferred from homology"/>
<dbReference type="SMART" id="SM00504">
    <property type="entry name" value="Ubox"/>
    <property type="match status" value="1"/>
</dbReference>
<keyword evidence="6 12" id="KW-0808">Transferase</keyword>
<keyword evidence="9 12" id="KW-0833">Ubl conjugation pathway</keyword>
<evidence type="ECO:0000256" key="9">
    <source>
        <dbReference type="ARBA" id="ARBA00022786"/>
    </source>
</evidence>
<dbReference type="InterPro" id="IPR038959">
    <property type="entry name" value="Prp19"/>
</dbReference>
<comment type="similarity">
    <text evidence="3 12">Belongs to the WD repeat PRP19 family.</text>
</comment>
<evidence type="ECO:0000256" key="5">
    <source>
        <dbReference type="ARBA" id="ARBA00022664"/>
    </source>
</evidence>
<comment type="function">
    <text evidence="12">Ubiquitin-protein ligase which is mainly involved pre-mRNA splicing and DNA repair. Required for pre-mRNA splicing as component of the spliceosome.</text>
</comment>
<dbReference type="PANTHER" id="PTHR43995">
    <property type="entry name" value="PRE-MRNA-PROCESSING FACTOR 19"/>
    <property type="match status" value="1"/>
</dbReference>
<keyword evidence="4" id="KW-0853">WD repeat</keyword>
<keyword evidence="10 12" id="KW-0508">mRNA splicing</keyword>
<dbReference type="InterPro" id="IPR003613">
    <property type="entry name" value="Ubox_domain"/>
</dbReference>
<dbReference type="UniPathway" id="UPA00143"/>
<dbReference type="EMBL" id="UFAJ01000309">
    <property type="protein sequence ID" value="SSD60253.1"/>
    <property type="molecule type" value="Genomic_DNA"/>
</dbReference>
<evidence type="ECO:0000256" key="7">
    <source>
        <dbReference type="ARBA" id="ARBA00022728"/>
    </source>
</evidence>
<organism evidence="14 15">
    <name type="scientific">Saccharomycodes ludwigii</name>
    <dbReference type="NCBI Taxonomy" id="36035"/>
    <lineage>
        <taxon>Eukaryota</taxon>
        <taxon>Fungi</taxon>
        <taxon>Dikarya</taxon>
        <taxon>Ascomycota</taxon>
        <taxon>Saccharomycotina</taxon>
        <taxon>Saccharomycetes</taxon>
        <taxon>Saccharomycodales</taxon>
        <taxon>Saccharomycodaceae</taxon>
        <taxon>Saccharomycodes</taxon>
    </lineage>
</organism>
<dbReference type="GO" id="GO:0071006">
    <property type="term" value="C:U2-type catalytic step 1 spliceosome"/>
    <property type="evidence" value="ECO:0007669"/>
    <property type="project" value="TreeGrafter"/>
</dbReference>
<comment type="subunit">
    <text evidence="12">Homotetramer.</text>
</comment>
<comment type="pathway">
    <text evidence="2 12">Protein modification; protein ubiquitination.</text>
</comment>
<dbReference type="CDD" id="cd16656">
    <property type="entry name" value="RING-Ubox_PRP19"/>
    <property type="match status" value="1"/>
</dbReference>
<dbReference type="SUPFAM" id="SSF69322">
    <property type="entry name" value="Tricorn protease domain 2"/>
    <property type="match status" value="1"/>
</dbReference>
<reference evidence="15" key="1">
    <citation type="submission" date="2018-06" db="EMBL/GenBank/DDBJ databases">
        <authorList>
            <person name="Guldener U."/>
        </authorList>
    </citation>
    <scope>NUCLEOTIDE SEQUENCE [LARGE SCALE GENOMIC DNA]</scope>
    <source>
        <strain evidence="15">UTAD17</strain>
    </source>
</reference>
<evidence type="ECO:0000256" key="12">
    <source>
        <dbReference type="RuleBase" id="RU367101"/>
    </source>
</evidence>
<dbReference type="Pfam" id="PF08606">
    <property type="entry name" value="Prp19"/>
    <property type="match status" value="1"/>
</dbReference>
<comment type="catalytic activity">
    <reaction evidence="12">
        <text>S-ubiquitinyl-[E2 ubiquitin-conjugating enzyme]-L-cysteine + [acceptor protein]-L-lysine = [E2 ubiquitin-conjugating enzyme]-L-cysteine + N(6)-ubiquitinyl-[acceptor protein]-L-lysine.</text>
        <dbReference type="EC" id="2.3.2.27"/>
    </reaction>
</comment>
<dbReference type="GO" id="GO:0006281">
    <property type="term" value="P:DNA repair"/>
    <property type="evidence" value="ECO:0007669"/>
    <property type="project" value="UniProtKB-KW"/>
</dbReference>
<dbReference type="GO" id="GO:0000398">
    <property type="term" value="P:mRNA splicing, via spliceosome"/>
    <property type="evidence" value="ECO:0007669"/>
    <property type="project" value="InterPro"/>
</dbReference>
<dbReference type="Proteomes" id="UP000262825">
    <property type="component" value="Unassembled WGS sequence"/>
</dbReference>
<dbReference type="GO" id="GO:0070534">
    <property type="term" value="P:protein K63-linked ubiquitination"/>
    <property type="evidence" value="ECO:0007669"/>
    <property type="project" value="UniProtKB-UniRule"/>
</dbReference>
<keyword evidence="11 12" id="KW-0539">Nucleus</keyword>
<dbReference type="Pfam" id="PF04564">
    <property type="entry name" value="U-box"/>
    <property type="match status" value="1"/>
</dbReference>
<dbReference type="GO" id="GO:0061630">
    <property type="term" value="F:ubiquitin protein ligase activity"/>
    <property type="evidence" value="ECO:0007669"/>
    <property type="project" value="UniProtKB-UniRule"/>
</dbReference>
<feature type="domain" description="U-box" evidence="13">
    <location>
        <begin position="1"/>
        <end position="71"/>
    </location>
</feature>
<evidence type="ECO:0000256" key="8">
    <source>
        <dbReference type="ARBA" id="ARBA00022737"/>
    </source>
</evidence>
<dbReference type="InterPro" id="IPR055340">
    <property type="entry name" value="RING-Ubox_PRP19"/>
</dbReference>
<evidence type="ECO:0000259" key="13">
    <source>
        <dbReference type="PROSITE" id="PS51698"/>
    </source>
</evidence>
<gene>
    <name evidence="14" type="ORF">SCODWIG_02014</name>
</gene>
<dbReference type="GO" id="GO:0000974">
    <property type="term" value="C:Prp19 complex"/>
    <property type="evidence" value="ECO:0007669"/>
    <property type="project" value="UniProtKB-UniRule"/>
</dbReference>
<dbReference type="SUPFAM" id="SSF57850">
    <property type="entry name" value="RING/U-box"/>
    <property type="match status" value="1"/>
</dbReference>
<keyword evidence="8" id="KW-0677">Repeat</keyword>
<name>A0A376B6E3_9ASCO</name>
<accession>A0A376B6E3</accession>
<keyword evidence="15" id="KW-1185">Reference proteome</keyword>
<evidence type="ECO:0000256" key="11">
    <source>
        <dbReference type="ARBA" id="ARBA00023242"/>
    </source>
</evidence>
<keyword evidence="12" id="KW-0234">DNA repair</keyword>
<keyword evidence="7 12" id="KW-0747">Spliceosome</keyword>
<evidence type="ECO:0000256" key="2">
    <source>
        <dbReference type="ARBA" id="ARBA00004906"/>
    </source>
</evidence>
<dbReference type="FunFam" id="3.30.40.10:FF:000027">
    <property type="entry name" value="Pre-mRNA-processing factor 19, putative"/>
    <property type="match status" value="1"/>
</dbReference>
<keyword evidence="12" id="KW-0227">DNA damage</keyword>
<dbReference type="VEuPathDB" id="FungiDB:SCODWIG_02014"/>
<evidence type="ECO:0000256" key="4">
    <source>
        <dbReference type="ARBA" id="ARBA00022574"/>
    </source>
</evidence>